<dbReference type="Proteomes" id="UP000799428">
    <property type="component" value="Unassembled WGS sequence"/>
</dbReference>
<evidence type="ECO:0000313" key="2">
    <source>
        <dbReference type="EMBL" id="KAF2702378.1"/>
    </source>
</evidence>
<feature type="region of interest" description="Disordered" evidence="1">
    <location>
        <begin position="107"/>
        <end position="140"/>
    </location>
</feature>
<gene>
    <name evidence="2" type="ORF">K504DRAFT_509087</name>
</gene>
<dbReference type="EMBL" id="MU005874">
    <property type="protein sequence ID" value="KAF2702378.1"/>
    <property type="molecule type" value="Genomic_DNA"/>
</dbReference>
<proteinExistence type="predicted"/>
<evidence type="ECO:0000313" key="3">
    <source>
        <dbReference type="Proteomes" id="UP000799428"/>
    </source>
</evidence>
<evidence type="ECO:0000256" key="1">
    <source>
        <dbReference type="SAM" id="MobiDB-lite"/>
    </source>
</evidence>
<reference evidence="2" key="1">
    <citation type="journal article" date="2020" name="Stud. Mycol.">
        <title>101 Dothideomycetes genomes: a test case for predicting lifestyles and emergence of pathogens.</title>
        <authorList>
            <person name="Haridas S."/>
            <person name="Albert R."/>
            <person name="Binder M."/>
            <person name="Bloem J."/>
            <person name="Labutti K."/>
            <person name="Salamov A."/>
            <person name="Andreopoulos B."/>
            <person name="Baker S."/>
            <person name="Barry K."/>
            <person name="Bills G."/>
            <person name="Bluhm B."/>
            <person name="Cannon C."/>
            <person name="Castanera R."/>
            <person name="Culley D."/>
            <person name="Daum C."/>
            <person name="Ezra D."/>
            <person name="Gonzalez J."/>
            <person name="Henrissat B."/>
            <person name="Kuo A."/>
            <person name="Liang C."/>
            <person name="Lipzen A."/>
            <person name="Lutzoni F."/>
            <person name="Magnuson J."/>
            <person name="Mondo S."/>
            <person name="Nolan M."/>
            <person name="Ohm R."/>
            <person name="Pangilinan J."/>
            <person name="Park H.-J."/>
            <person name="Ramirez L."/>
            <person name="Alfaro M."/>
            <person name="Sun H."/>
            <person name="Tritt A."/>
            <person name="Yoshinaga Y."/>
            <person name="Zwiers L.-H."/>
            <person name="Turgeon B."/>
            <person name="Goodwin S."/>
            <person name="Spatafora J."/>
            <person name="Crous P."/>
            <person name="Grigoriev I."/>
        </authorList>
    </citation>
    <scope>NUCLEOTIDE SEQUENCE</scope>
    <source>
        <strain evidence="2">CBS 279.74</strain>
    </source>
</reference>
<feature type="non-terminal residue" evidence="2">
    <location>
        <position position="276"/>
    </location>
</feature>
<sequence length="276" mass="30231">MSSFLFSHVTPIDAASDYDQDSLAAVHDIVDPDAAVWLVGDHEQTVFLCRSPSHALEWLCANSTRDALLAAVRRICSEHETPAPTPPTGYIPPPPDADAIAATQDNNAARTQDDNAAHDTVAPKRKRKGKGDGAGARQTNKRIANQRVDSWISWFRNTQDEEESAAVPAYNEENARYGVFLGAQPGAKNIGLDRASEMIHTAYIVAGYEALEDWQKVMRVWRRNYADLQAMDTVPPNRQLALTQVDTAGQTAGSLLHSRNGTVILQDSAGLEWKTL</sequence>
<keyword evidence="3" id="KW-1185">Reference proteome</keyword>
<protein>
    <submittedName>
        <fullName evidence="2">Uncharacterized protein</fullName>
    </submittedName>
</protein>
<dbReference type="AlphaFoldDB" id="A0A6G1JP98"/>
<accession>A0A6G1JP98</accession>
<organism evidence="2 3">
    <name type="scientific">Pleomassaria siparia CBS 279.74</name>
    <dbReference type="NCBI Taxonomy" id="1314801"/>
    <lineage>
        <taxon>Eukaryota</taxon>
        <taxon>Fungi</taxon>
        <taxon>Dikarya</taxon>
        <taxon>Ascomycota</taxon>
        <taxon>Pezizomycotina</taxon>
        <taxon>Dothideomycetes</taxon>
        <taxon>Pleosporomycetidae</taxon>
        <taxon>Pleosporales</taxon>
        <taxon>Pleomassariaceae</taxon>
        <taxon>Pleomassaria</taxon>
    </lineage>
</organism>
<name>A0A6G1JP98_9PLEO</name>